<reference evidence="1 2" key="1">
    <citation type="submission" date="2011-02" db="EMBL/GenBank/DDBJ databases">
        <authorList>
            <person name="Nelson K.E."/>
            <person name="Sutton G."/>
            <person name="Torralba M."/>
            <person name="Durkin S."/>
            <person name="Harkins D."/>
            <person name="Montgomery R."/>
            <person name="Ziemer C."/>
            <person name="Klaassens E."/>
            <person name="Ocuiv P."/>
            <person name="Morrison M."/>
        </authorList>
    </citation>
    <scope>NUCLEOTIDE SEQUENCE [LARGE SCALE GENOMIC DNA]</scope>
    <source>
        <strain evidence="1 2">8</strain>
    </source>
</reference>
<accession>E9SCV3</accession>
<keyword evidence="2" id="KW-1185">Reference proteome</keyword>
<sequence>MVILCRDFNIYCYIILVGRLDICYNIIEEVAQIISGGDAGIVQ</sequence>
<dbReference type="Proteomes" id="UP000004259">
    <property type="component" value="Unassembled WGS sequence"/>
</dbReference>
<gene>
    <name evidence="1" type="ORF">CUS_6707</name>
</gene>
<evidence type="ECO:0000313" key="1">
    <source>
        <dbReference type="EMBL" id="EGC02899.1"/>
    </source>
</evidence>
<proteinExistence type="predicted"/>
<dbReference type="AlphaFoldDB" id="E9SCV3"/>
<dbReference type="EMBL" id="ADKM02000085">
    <property type="protein sequence ID" value="EGC02899.1"/>
    <property type="molecule type" value="Genomic_DNA"/>
</dbReference>
<organism evidence="1 2">
    <name type="scientific">Ruminococcus albus 8</name>
    <dbReference type="NCBI Taxonomy" id="246199"/>
    <lineage>
        <taxon>Bacteria</taxon>
        <taxon>Bacillati</taxon>
        <taxon>Bacillota</taxon>
        <taxon>Clostridia</taxon>
        <taxon>Eubacteriales</taxon>
        <taxon>Oscillospiraceae</taxon>
        <taxon>Ruminococcus</taxon>
    </lineage>
</organism>
<evidence type="ECO:0000313" key="2">
    <source>
        <dbReference type="Proteomes" id="UP000004259"/>
    </source>
</evidence>
<protein>
    <submittedName>
        <fullName evidence="1">Uncharacterized protein</fullName>
    </submittedName>
</protein>
<name>E9SCV3_RUMAL</name>
<comment type="caution">
    <text evidence="1">The sequence shown here is derived from an EMBL/GenBank/DDBJ whole genome shotgun (WGS) entry which is preliminary data.</text>
</comment>
<dbReference type="STRING" id="246199.CUS_6707"/>